<sequence>MGTQTVTAGRQPWRSAARRIHLWLGLTIGLLFAVISLTGSALVFYVGIDAALHPETQVEHRAPAPGWTSPVWDRALATARAARFDPAGKWSFEVTGSGGAIPARYYPPVSGAVRHPPRLMVWFSADGSRILRVAPWGGYLMSWLYELHMHLLAGDVGAQVVGWSGVIMLVLLLSGLIAWWPRGSWRKALAFRRNAPPIRRLNDIHRLVAVGSGGLLLILVATGVILALPAVKAALLSPATVPEPSANADSGPALPITRALASVRSAVPDARLAFIDVPGDPAMPYRVRIQVPGDPHRRFPGSYVFVDQRSAGIVALHNVRDGGLGTAINAWVRPLHDGSVGGLVGRILAVLIGLAPAALFVTGLLRWQRRRGRLANPAQ</sequence>
<dbReference type="Pfam" id="PF03929">
    <property type="entry name" value="PepSY_TM"/>
    <property type="match status" value="1"/>
</dbReference>
<feature type="transmembrane region" description="Helical" evidence="1">
    <location>
        <begin position="343"/>
        <end position="365"/>
    </location>
</feature>
<feature type="transmembrane region" description="Helical" evidence="1">
    <location>
        <begin position="207"/>
        <end position="228"/>
    </location>
</feature>
<organism evidence="2 3">
    <name type="scientific">Sphingomonas olei</name>
    <dbReference type="NCBI Taxonomy" id="1886787"/>
    <lineage>
        <taxon>Bacteria</taxon>
        <taxon>Pseudomonadati</taxon>
        <taxon>Pseudomonadota</taxon>
        <taxon>Alphaproteobacteria</taxon>
        <taxon>Sphingomonadales</taxon>
        <taxon>Sphingomonadaceae</taxon>
        <taxon>Sphingomonas</taxon>
    </lineage>
</organism>
<dbReference type="PANTHER" id="PTHR34219:SF3">
    <property type="entry name" value="BLL7967 PROTEIN"/>
    <property type="match status" value="1"/>
</dbReference>
<comment type="caution">
    <text evidence="2">The sequence shown here is derived from an EMBL/GenBank/DDBJ whole genome shotgun (WGS) entry which is preliminary data.</text>
</comment>
<evidence type="ECO:0000313" key="3">
    <source>
        <dbReference type="Proteomes" id="UP000308038"/>
    </source>
</evidence>
<name>A0ABY2QGA1_9SPHN</name>
<gene>
    <name evidence="2" type="ORF">E5988_13150</name>
</gene>
<feature type="transmembrane region" description="Helical" evidence="1">
    <location>
        <begin position="160"/>
        <end position="180"/>
    </location>
</feature>
<protein>
    <submittedName>
        <fullName evidence="2">PepSY domain-containing protein</fullName>
    </submittedName>
</protein>
<evidence type="ECO:0000313" key="2">
    <source>
        <dbReference type="EMBL" id="THG39240.1"/>
    </source>
</evidence>
<keyword evidence="3" id="KW-1185">Reference proteome</keyword>
<keyword evidence="1" id="KW-0812">Transmembrane</keyword>
<dbReference type="InterPro" id="IPR005625">
    <property type="entry name" value="PepSY-ass_TM"/>
</dbReference>
<dbReference type="Proteomes" id="UP000308038">
    <property type="component" value="Unassembled WGS sequence"/>
</dbReference>
<dbReference type="EMBL" id="SSTI01000009">
    <property type="protein sequence ID" value="THG39240.1"/>
    <property type="molecule type" value="Genomic_DNA"/>
</dbReference>
<evidence type="ECO:0000256" key="1">
    <source>
        <dbReference type="SAM" id="Phobius"/>
    </source>
</evidence>
<accession>A0ABY2QGA1</accession>
<dbReference type="PANTHER" id="PTHR34219">
    <property type="entry name" value="IRON-REGULATED INNER MEMBRANE PROTEIN-RELATED"/>
    <property type="match status" value="1"/>
</dbReference>
<proteinExistence type="predicted"/>
<keyword evidence="1" id="KW-0472">Membrane</keyword>
<feature type="transmembrane region" description="Helical" evidence="1">
    <location>
        <begin position="20"/>
        <end position="48"/>
    </location>
</feature>
<keyword evidence="1" id="KW-1133">Transmembrane helix</keyword>
<reference evidence="2 3" key="1">
    <citation type="submission" date="2019-04" db="EMBL/GenBank/DDBJ databases">
        <title>Microbes associate with the intestines of laboratory mice.</title>
        <authorList>
            <person name="Navarre W."/>
            <person name="Wong E."/>
            <person name="Huang K.C."/>
            <person name="Tropini C."/>
            <person name="Ng K."/>
            <person name="Yu B."/>
        </authorList>
    </citation>
    <scope>NUCLEOTIDE SEQUENCE [LARGE SCALE GENOMIC DNA]</scope>
    <source>
        <strain evidence="2 3">NM83_B4-11</strain>
    </source>
</reference>